<reference evidence="1" key="1">
    <citation type="submission" date="2021-06" db="EMBL/GenBank/DDBJ databases">
        <authorList>
            <person name="Kallberg Y."/>
            <person name="Tangrot J."/>
            <person name="Rosling A."/>
        </authorList>
    </citation>
    <scope>NUCLEOTIDE SEQUENCE</scope>
    <source>
        <strain evidence="1">28 12/20/2015</strain>
    </source>
</reference>
<dbReference type="EMBL" id="CAJVPW010000936">
    <property type="protein sequence ID" value="CAG8470149.1"/>
    <property type="molecule type" value="Genomic_DNA"/>
</dbReference>
<sequence length="119" mass="14481">MAFLEWLNISNTKIDNGFEYLPESLERFCCQNIPWEKVREWCSYELKTWRKNNLPLIRKIKENDKLLDVCSIVARKVFVHERGRKIFDILVFYLEEELIETRNIIYSEQRSQIEIPPKQ</sequence>
<protein>
    <submittedName>
        <fullName evidence="1">2843_t:CDS:1</fullName>
    </submittedName>
</protein>
<accession>A0ACA9KFB2</accession>
<evidence type="ECO:0000313" key="1">
    <source>
        <dbReference type="EMBL" id="CAG8470149.1"/>
    </source>
</evidence>
<keyword evidence="2" id="KW-1185">Reference proteome</keyword>
<evidence type="ECO:0000313" key="2">
    <source>
        <dbReference type="Proteomes" id="UP000789366"/>
    </source>
</evidence>
<comment type="caution">
    <text evidence="1">The sequence shown here is derived from an EMBL/GenBank/DDBJ whole genome shotgun (WGS) entry which is preliminary data.</text>
</comment>
<gene>
    <name evidence="1" type="ORF">SPELUC_LOCUS1655</name>
</gene>
<proteinExistence type="predicted"/>
<name>A0ACA9KFB2_9GLOM</name>
<organism evidence="1 2">
    <name type="scientific">Cetraspora pellucida</name>
    <dbReference type="NCBI Taxonomy" id="1433469"/>
    <lineage>
        <taxon>Eukaryota</taxon>
        <taxon>Fungi</taxon>
        <taxon>Fungi incertae sedis</taxon>
        <taxon>Mucoromycota</taxon>
        <taxon>Glomeromycotina</taxon>
        <taxon>Glomeromycetes</taxon>
        <taxon>Diversisporales</taxon>
        <taxon>Gigasporaceae</taxon>
        <taxon>Cetraspora</taxon>
    </lineage>
</organism>
<dbReference type="Proteomes" id="UP000789366">
    <property type="component" value="Unassembled WGS sequence"/>
</dbReference>